<evidence type="ECO:0008006" key="4">
    <source>
        <dbReference type="Google" id="ProtNLM"/>
    </source>
</evidence>
<feature type="transmembrane region" description="Helical" evidence="1">
    <location>
        <begin position="57"/>
        <end position="80"/>
    </location>
</feature>
<dbReference type="PANTHER" id="PTHR37314">
    <property type="entry name" value="SLR0142 PROTEIN"/>
    <property type="match status" value="1"/>
</dbReference>
<dbReference type="Proteomes" id="UP001501410">
    <property type="component" value="Unassembled WGS sequence"/>
</dbReference>
<feature type="transmembrane region" description="Helical" evidence="1">
    <location>
        <begin position="12"/>
        <end position="37"/>
    </location>
</feature>
<evidence type="ECO:0000313" key="2">
    <source>
        <dbReference type="EMBL" id="GAA4452006.1"/>
    </source>
</evidence>
<proteinExistence type="predicted"/>
<keyword evidence="1" id="KW-0812">Transmembrane</keyword>
<dbReference type="Pfam" id="PF06912">
    <property type="entry name" value="DUF1275"/>
    <property type="match status" value="1"/>
</dbReference>
<name>A0ABP8MKY0_9BACT</name>
<keyword evidence="1" id="KW-1133">Transmembrane helix</keyword>
<reference evidence="3" key="1">
    <citation type="journal article" date="2019" name="Int. J. Syst. Evol. Microbiol.">
        <title>The Global Catalogue of Microorganisms (GCM) 10K type strain sequencing project: providing services to taxonomists for standard genome sequencing and annotation.</title>
        <authorList>
            <consortium name="The Broad Institute Genomics Platform"/>
            <consortium name="The Broad Institute Genome Sequencing Center for Infectious Disease"/>
            <person name="Wu L."/>
            <person name="Ma J."/>
        </authorList>
    </citation>
    <scope>NUCLEOTIDE SEQUENCE [LARGE SCALE GENOMIC DNA]</scope>
    <source>
        <strain evidence="3">JCM 31921</strain>
    </source>
</reference>
<evidence type="ECO:0000313" key="3">
    <source>
        <dbReference type="Proteomes" id="UP001501410"/>
    </source>
</evidence>
<dbReference type="RefSeq" id="WP_344823449.1">
    <property type="nucleotide sequence ID" value="NZ_BAABEZ010000013.1"/>
</dbReference>
<dbReference type="InterPro" id="IPR010699">
    <property type="entry name" value="DUF1275"/>
</dbReference>
<protein>
    <recommendedName>
        <fullName evidence="4">DUF1275 domain-containing protein</fullName>
    </recommendedName>
</protein>
<feature type="transmembrane region" description="Helical" evidence="1">
    <location>
        <begin position="186"/>
        <end position="207"/>
    </location>
</feature>
<dbReference type="EMBL" id="BAABEZ010000013">
    <property type="protein sequence ID" value="GAA4452006.1"/>
    <property type="molecule type" value="Genomic_DNA"/>
</dbReference>
<feature type="transmembrane region" description="Helical" evidence="1">
    <location>
        <begin position="213"/>
        <end position="233"/>
    </location>
</feature>
<accession>A0ABP8MKY0</accession>
<organism evidence="2 3">
    <name type="scientific">Rurimicrobium arvi</name>
    <dbReference type="NCBI Taxonomy" id="2049916"/>
    <lineage>
        <taxon>Bacteria</taxon>
        <taxon>Pseudomonadati</taxon>
        <taxon>Bacteroidota</taxon>
        <taxon>Chitinophagia</taxon>
        <taxon>Chitinophagales</taxon>
        <taxon>Chitinophagaceae</taxon>
        <taxon>Rurimicrobium</taxon>
    </lineage>
</organism>
<evidence type="ECO:0000256" key="1">
    <source>
        <dbReference type="SAM" id="Phobius"/>
    </source>
</evidence>
<gene>
    <name evidence="2" type="ORF">GCM10023092_10330</name>
</gene>
<sequence>MTNRENRRLKGRIVFAMMTSFAAGMVNVSSLVLFFSFSSNVTGHYAILASEIAKGNLVRILTALGWIAMYFAGSFFSGSLMRKRPAASSFSFAPAVVPMLLEISCLLAAGFYGHYFYAETLVETELLVALLLFAMGLQNGMTASLKGFGLKTTHLTGLTTDLALNTAQWFQEPAQRVAASARLKQMFAIAAGYIAGGTLAGCIIHYFHFWVFIYIALAMVLILAYSLVRTRLLRETYRRRRVRNRELFDQPVLHTNKLVLKKPTGL</sequence>
<keyword evidence="3" id="KW-1185">Reference proteome</keyword>
<keyword evidence="1" id="KW-0472">Membrane</keyword>
<feature type="transmembrane region" description="Helical" evidence="1">
    <location>
        <begin position="126"/>
        <end position="145"/>
    </location>
</feature>
<dbReference type="PANTHER" id="PTHR37314:SF4">
    <property type="entry name" value="UPF0700 TRANSMEMBRANE PROTEIN YOAK"/>
    <property type="match status" value="1"/>
</dbReference>
<feature type="transmembrane region" description="Helical" evidence="1">
    <location>
        <begin position="92"/>
        <end position="114"/>
    </location>
</feature>
<comment type="caution">
    <text evidence="2">The sequence shown here is derived from an EMBL/GenBank/DDBJ whole genome shotgun (WGS) entry which is preliminary data.</text>
</comment>